<reference evidence="1 2" key="1">
    <citation type="submission" date="2016-07" db="EMBL/GenBank/DDBJ databases">
        <title>Pervasive Adenine N6-methylation of Active Genes in Fungi.</title>
        <authorList>
            <consortium name="DOE Joint Genome Institute"/>
            <person name="Mondo S.J."/>
            <person name="Dannebaum R.O."/>
            <person name="Kuo R.C."/>
            <person name="Labutti K."/>
            <person name="Haridas S."/>
            <person name="Kuo A."/>
            <person name="Salamov A."/>
            <person name="Ahrendt S.R."/>
            <person name="Lipzen A."/>
            <person name="Sullivan W."/>
            <person name="Andreopoulos W.B."/>
            <person name="Clum A."/>
            <person name="Lindquist E."/>
            <person name="Daum C."/>
            <person name="Ramamoorthy G.K."/>
            <person name="Gryganskyi A."/>
            <person name="Culley D."/>
            <person name="Magnuson J.K."/>
            <person name="James T.Y."/>
            <person name="O'Malley M.A."/>
            <person name="Stajich J.E."/>
            <person name="Spatafora J.W."/>
            <person name="Visel A."/>
            <person name="Grigoriev I.V."/>
        </authorList>
    </citation>
    <scope>NUCLEOTIDE SEQUENCE [LARGE SCALE GENOMIC DNA]</scope>
    <source>
        <strain evidence="1 2">CBS 931.73</strain>
    </source>
</reference>
<evidence type="ECO:0000313" key="2">
    <source>
        <dbReference type="Proteomes" id="UP000193498"/>
    </source>
</evidence>
<keyword evidence="2" id="KW-1185">Reference proteome</keyword>
<dbReference type="EMBL" id="MCFE01000271">
    <property type="protein sequence ID" value="ORX92526.1"/>
    <property type="molecule type" value="Genomic_DNA"/>
</dbReference>
<name>A0A1Y1Y484_9FUNG</name>
<comment type="caution">
    <text evidence="1">The sequence shown here is derived from an EMBL/GenBank/DDBJ whole genome shotgun (WGS) entry which is preliminary data.</text>
</comment>
<dbReference type="AlphaFoldDB" id="A0A1Y1Y484"/>
<gene>
    <name evidence="1" type="ORF">K493DRAFT_42905</name>
</gene>
<proteinExistence type="predicted"/>
<accession>A0A1Y1Y484</accession>
<dbReference type="Proteomes" id="UP000193498">
    <property type="component" value="Unassembled WGS sequence"/>
</dbReference>
<organism evidence="1 2">
    <name type="scientific">Basidiobolus meristosporus CBS 931.73</name>
    <dbReference type="NCBI Taxonomy" id="1314790"/>
    <lineage>
        <taxon>Eukaryota</taxon>
        <taxon>Fungi</taxon>
        <taxon>Fungi incertae sedis</taxon>
        <taxon>Zoopagomycota</taxon>
        <taxon>Entomophthoromycotina</taxon>
        <taxon>Basidiobolomycetes</taxon>
        <taxon>Basidiobolales</taxon>
        <taxon>Basidiobolaceae</taxon>
        <taxon>Basidiobolus</taxon>
    </lineage>
</organism>
<dbReference type="InParanoid" id="A0A1Y1Y484"/>
<protein>
    <submittedName>
        <fullName evidence="1">Uncharacterized protein</fullName>
    </submittedName>
</protein>
<evidence type="ECO:0000313" key="1">
    <source>
        <dbReference type="EMBL" id="ORX92526.1"/>
    </source>
</evidence>
<sequence length="117" mass="12982">MGTFGILSKLPKLPLSALRYPPARGISKLNGRFYSAAALAYQTEDDEWDDLSSASISNSYRLNPIVSDTRQAVNFKSTSASGLDLTSNCLVQQMLFNSHLRRNGMFCWWVSVATERG</sequence>